<keyword evidence="2" id="KW-1185">Reference proteome</keyword>
<protein>
    <submittedName>
        <fullName evidence="1">DUF1127 domain-containing protein</fullName>
    </submittedName>
</protein>
<evidence type="ECO:0000313" key="2">
    <source>
        <dbReference type="Proteomes" id="UP001595629"/>
    </source>
</evidence>
<sequence length="72" mass="7762">MADASTNTTLSHGAGRFFADIFGGLWDAVIRVGEANSKIRKIEALSSLSDEELAQRGLARQDIIRHVMGCSV</sequence>
<gene>
    <name evidence="1" type="ORF">ACFORG_10095</name>
</gene>
<dbReference type="RefSeq" id="WP_386735299.1">
    <property type="nucleotide sequence ID" value="NZ_JBHRXI010000010.1"/>
</dbReference>
<dbReference type="EMBL" id="JBHRXI010000010">
    <property type="protein sequence ID" value="MFC3614110.1"/>
    <property type="molecule type" value="Genomic_DNA"/>
</dbReference>
<dbReference type="Proteomes" id="UP001595629">
    <property type="component" value="Unassembled WGS sequence"/>
</dbReference>
<accession>A0ABV7TJX0</accession>
<evidence type="ECO:0000313" key="1">
    <source>
        <dbReference type="EMBL" id="MFC3614110.1"/>
    </source>
</evidence>
<name>A0ABV7TJX0_9RHOB</name>
<organism evidence="1 2">
    <name type="scientific">Lutimaribacter marinistellae</name>
    <dbReference type="NCBI Taxonomy" id="1820329"/>
    <lineage>
        <taxon>Bacteria</taxon>
        <taxon>Pseudomonadati</taxon>
        <taxon>Pseudomonadota</taxon>
        <taxon>Alphaproteobacteria</taxon>
        <taxon>Rhodobacterales</taxon>
        <taxon>Roseobacteraceae</taxon>
        <taxon>Lutimaribacter</taxon>
    </lineage>
</organism>
<proteinExistence type="predicted"/>
<reference evidence="2" key="1">
    <citation type="journal article" date="2019" name="Int. J. Syst. Evol. Microbiol.">
        <title>The Global Catalogue of Microorganisms (GCM) 10K type strain sequencing project: providing services to taxonomists for standard genome sequencing and annotation.</title>
        <authorList>
            <consortium name="The Broad Institute Genomics Platform"/>
            <consortium name="The Broad Institute Genome Sequencing Center for Infectious Disease"/>
            <person name="Wu L."/>
            <person name="Ma J."/>
        </authorList>
    </citation>
    <scope>NUCLEOTIDE SEQUENCE [LARGE SCALE GENOMIC DNA]</scope>
    <source>
        <strain evidence="2">KCTC 42911</strain>
    </source>
</reference>
<comment type="caution">
    <text evidence="1">The sequence shown here is derived from an EMBL/GenBank/DDBJ whole genome shotgun (WGS) entry which is preliminary data.</text>
</comment>